<sequence>MPTGDWYIDGQLVPSNWVARRDPNYVPFQSLWYSDLAYPQGANYPQYGDWSSEDHDMMPMFVPDYPYRTWGFDNGNMYAVENPWFLNHEYEWDQWWPLPEGRR</sequence>
<evidence type="ECO:0000313" key="4">
    <source>
        <dbReference type="Proteomes" id="UP001302367"/>
    </source>
</evidence>
<evidence type="ECO:0000313" key="1">
    <source>
        <dbReference type="EMBL" id="PIA89601.1"/>
    </source>
</evidence>
<dbReference type="EMBL" id="LKMD01000108">
    <property type="protein sequence ID" value="PIA89601.1"/>
    <property type="molecule type" value="Genomic_DNA"/>
</dbReference>
<accession>A0A2G5HAQ0</accession>
<dbReference type="Proteomes" id="UP001302367">
    <property type="component" value="Chromosome 5"/>
</dbReference>
<dbReference type="AlphaFoldDB" id="A0A2G5HAQ0"/>
<proteinExistence type="predicted"/>
<gene>
    <name evidence="1" type="ORF">CB0940_07314</name>
    <name evidence="2" type="ORF">RHO25_007890</name>
</gene>
<organism evidence="1 3">
    <name type="scientific">Cercospora beticola</name>
    <name type="common">Sugarbeet leaf spot fungus</name>
    <dbReference type="NCBI Taxonomy" id="122368"/>
    <lineage>
        <taxon>Eukaryota</taxon>
        <taxon>Fungi</taxon>
        <taxon>Dikarya</taxon>
        <taxon>Ascomycota</taxon>
        <taxon>Pezizomycotina</taxon>
        <taxon>Dothideomycetes</taxon>
        <taxon>Dothideomycetidae</taxon>
        <taxon>Mycosphaerellales</taxon>
        <taxon>Mycosphaerellaceae</taxon>
        <taxon>Cercospora</taxon>
    </lineage>
</organism>
<evidence type="ECO:0000313" key="3">
    <source>
        <dbReference type="Proteomes" id="UP000230605"/>
    </source>
</evidence>
<keyword evidence="4" id="KW-1185">Reference proteome</keyword>
<reference evidence="1 3" key="1">
    <citation type="submission" date="2015-10" db="EMBL/GenBank/DDBJ databases">
        <title>The cercosporin biosynthetic gene cluster was horizontally transferred to several fungal lineages and shown to be expanded in Cercospora beticola based on microsynteny with recipient genomes.</title>
        <authorList>
            <person name="De Jonge R."/>
            <person name="Ebert M.K."/>
            <person name="Suttle J.C."/>
            <person name="Jurick Ii W.M."/>
            <person name="Secor G.A."/>
            <person name="Thomma B.P."/>
            <person name="Van De Peer Y."/>
            <person name="Bolton M.D."/>
        </authorList>
    </citation>
    <scope>NUCLEOTIDE SEQUENCE [LARGE SCALE GENOMIC DNA]</scope>
    <source>
        <strain evidence="1 3">09-40</strain>
    </source>
</reference>
<reference evidence="2 4" key="2">
    <citation type="submission" date="2023-09" db="EMBL/GenBank/DDBJ databases">
        <title>Complete-Gapless Cercospora beticola genome.</title>
        <authorList>
            <person name="Wyatt N.A."/>
            <person name="Spanner R.E."/>
            <person name="Bolton M.D."/>
        </authorList>
    </citation>
    <scope>NUCLEOTIDE SEQUENCE [LARGE SCALE GENOMIC DNA]</scope>
    <source>
        <strain evidence="2">Cb09-40</strain>
    </source>
</reference>
<dbReference type="OrthoDB" id="3621122at2759"/>
<name>A0A2G5HAQ0_CERBT</name>
<dbReference type="Proteomes" id="UP000230605">
    <property type="component" value="Chromosome 5"/>
</dbReference>
<protein>
    <submittedName>
        <fullName evidence="1">Uncharacterized protein</fullName>
    </submittedName>
</protein>
<evidence type="ECO:0000313" key="2">
    <source>
        <dbReference type="EMBL" id="WPB03253.1"/>
    </source>
</evidence>
<dbReference type="EMBL" id="CP134188">
    <property type="protein sequence ID" value="WPB03253.1"/>
    <property type="molecule type" value="Genomic_DNA"/>
</dbReference>